<feature type="signal peptide" evidence="3">
    <location>
        <begin position="1"/>
        <end position="23"/>
    </location>
</feature>
<dbReference type="Proteomes" id="UP000217005">
    <property type="component" value="Unassembled WGS sequence"/>
</dbReference>
<evidence type="ECO:0000313" key="5">
    <source>
        <dbReference type="EMBL" id="OZI33315.1"/>
    </source>
</evidence>
<comment type="similarity">
    <text evidence="1">Belongs to the leucine-binding protein family.</text>
</comment>
<dbReference type="InterPro" id="IPR028082">
    <property type="entry name" value="Peripla_BP_I"/>
</dbReference>
<evidence type="ECO:0000256" key="3">
    <source>
        <dbReference type="SAM" id="SignalP"/>
    </source>
</evidence>
<reference evidence="5 6" key="1">
    <citation type="submission" date="2017-05" db="EMBL/GenBank/DDBJ databases">
        <title>Complete and WGS of Bordetella genogroups.</title>
        <authorList>
            <person name="Spilker T."/>
            <person name="LiPuma J."/>
        </authorList>
    </citation>
    <scope>NUCLEOTIDE SEQUENCE [LARGE SCALE GENOMIC DNA]</scope>
    <source>
        <strain evidence="5 6">AU17610</strain>
    </source>
</reference>
<feature type="chain" id="PRO_5012537326" evidence="3">
    <location>
        <begin position="24"/>
        <end position="383"/>
    </location>
</feature>
<dbReference type="PANTHER" id="PTHR30483">
    <property type="entry name" value="LEUCINE-SPECIFIC-BINDING PROTEIN"/>
    <property type="match status" value="1"/>
</dbReference>
<name>A0A261S822_9BORD</name>
<protein>
    <submittedName>
        <fullName evidence="5">ABC transporter</fullName>
    </submittedName>
</protein>
<dbReference type="InterPro" id="IPR028081">
    <property type="entry name" value="Leu-bd"/>
</dbReference>
<proteinExistence type="inferred from homology"/>
<gene>
    <name evidence="5" type="ORF">CEG14_20320</name>
</gene>
<evidence type="ECO:0000259" key="4">
    <source>
        <dbReference type="Pfam" id="PF13458"/>
    </source>
</evidence>
<sequence length="383" mass="39868">MNGLIGRLALAFTSAVLATASIAAEPIKVGALFPLSGGSGPQGQDVIKAVNAMASLINESGGVLGRPIQILARDDESTPAVGISRASELVSEKVAVVIEGYSSTVTLATQPVFARANILDITANAKADTILSSPANPLAIRLNSSNEQDGAVIAEYLANALKAKRIAFLTQNDTYGAGAQASIEDGLKKRGHTYETVAAEKFPFNQVDFRIALTTVASAKPDAVVLINANSGAGLPALIQQAKRARLTATLVTPAGIYSPSVAKVAGRAADGVVGAEIYIPDVEPFVSYPANTQFVARLKDEAGATPDKFMAVAALSLQVWAMAANELKTLDRQALANRIRGGSFENTIFGNVSFEPNGQMKTTHYLFVSKDGRLAVNNGGAE</sequence>
<accession>A0A261S822</accession>
<dbReference type="AlphaFoldDB" id="A0A261S822"/>
<dbReference type="SUPFAM" id="SSF53822">
    <property type="entry name" value="Periplasmic binding protein-like I"/>
    <property type="match status" value="1"/>
</dbReference>
<evidence type="ECO:0000256" key="2">
    <source>
        <dbReference type="ARBA" id="ARBA00022729"/>
    </source>
</evidence>
<dbReference type="PANTHER" id="PTHR30483:SF6">
    <property type="entry name" value="PERIPLASMIC BINDING PROTEIN OF ABC TRANSPORTER FOR NATURAL AMINO ACIDS"/>
    <property type="match status" value="1"/>
</dbReference>
<dbReference type="InterPro" id="IPR051010">
    <property type="entry name" value="BCAA_transport"/>
</dbReference>
<organism evidence="5 6">
    <name type="scientific">Bordetella genomosp. 1</name>
    <dbReference type="NCBI Taxonomy" id="1395607"/>
    <lineage>
        <taxon>Bacteria</taxon>
        <taxon>Pseudomonadati</taxon>
        <taxon>Pseudomonadota</taxon>
        <taxon>Betaproteobacteria</taxon>
        <taxon>Burkholderiales</taxon>
        <taxon>Alcaligenaceae</taxon>
        <taxon>Bordetella</taxon>
    </lineage>
</organism>
<comment type="caution">
    <text evidence="5">The sequence shown here is derived from an EMBL/GenBank/DDBJ whole genome shotgun (WGS) entry which is preliminary data.</text>
</comment>
<feature type="domain" description="Leucine-binding protein" evidence="4">
    <location>
        <begin position="26"/>
        <end position="372"/>
    </location>
</feature>
<dbReference type="OrthoDB" id="9783240at2"/>
<evidence type="ECO:0000256" key="1">
    <source>
        <dbReference type="ARBA" id="ARBA00010062"/>
    </source>
</evidence>
<dbReference type="EMBL" id="NEVL01000004">
    <property type="protein sequence ID" value="OZI33315.1"/>
    <property type="molecule type" value="Genomic_DNA"/>
</dbReference>
<keyword evidence="2 3" id="KW-0732">Signal</keyword>
<dbReference type="Gene3D" id="3.40.50.2300">
    <property type="match status" value="2"/>
</dbReference>
<evidence type="ECO:0000313" key="6">
    <source>
        <dbReference type="Proteomes" id="UP000217005"/>
    </source>
</evidence>
<dbReference type="Pfam" id="PF13458">
    <property type="entry name" value="Peripla_BP_6"/>
    <property type="match status" value="1"/>
</dbReference>